<dbReference type="VEuPathDB" id="FungiDB:TREMEDRAFT_35109"/>
<dbReference type="GO" id="GO:0016616">
    <property type="term" value="F:oxidoreductase activity, acting on the CH-OH group of donors, NAD or NADP as acceptor"/>
    <property type="evidence" value="ECO:0007669"/>
    <property type="project" value="TreeGrafter"/>
</dbReference>
<dbReference type="Pfam" id="PF00106">
    <property type="entry name" value="adh_short"/>
    <property type="match status" value="1"/>
</dbReference>
<evidence type="ECO:0000313" key="1">
    <source>
        <dbReference type="EMBL" id="RXK35216.1"/>
    </source>
</evidence>
<organism evidence="1 2">
    <name type="scientific">Tremella mesenterica</name>
    <name type="common">Jelly fungus</name>
    <dbReference type="NCBI Taxonomy" id="5217"/>
    <lineage>
        <taxon>Eukaryota</taxon>
        <taxon>Fungi</taxon>
        <taxon>Dikarya</taxon>
        <taxon>Basidiomycota</taxon>
        <taxon>Agaricomycotina</taxon>
        <taxon>Tremellomycetes</taxon>
        <taxon>Tremellales</taxon>
        <taxon>Tremellaceae</taxon>
        <taxon>Tremella</taxon>
    </lineage>
</organism>
<keyword evidence="2" id="KW-1185">Reference proteome</keyword>
<dbReference type="Proteomes" id="UP000289152">
    <property type="component" value="Unassembled WGS sequence"/>
</dbReference>
<dbReference type="InterPro" id="IPR052184">
    <property type="entry name" value="SDR_enzymes"/>
</dbReference>
<dbReference type="EMBL" id="SDIL01000151">
    <property type="protein sequence ID" value="RXK35216.1"/>
    <property type="molecule type" value="Genomic_DNA"/>
</dbReference>
<dbReference type="InterPro" id="IPR036291">
    <property type="entry name" value="NAD(P)-bd_dom_sf"/>
</dbReference>
<dbReference type="SUPFAM" id="SSF51735">
    <property type="entry name" value="NAD(P)-binding Rossmann-fold domains"/>
    <property type="match status" value="1"/>
</dbReference>
<name>A0A4Q1BBT0_TREME</name>
<dbReference type="InterPro" id="IPR002347">
    <property type="entry name" value="SDR_fam"/>
</dbReference>
<gene>
    <name evidence="1" type="ORF">M231_07519</name>
</gene>
<dbReference type="PANTHER" id="PTHR45458:SF2">
    <property type="entry name" value="OXIDOREDUCTASE, SHORT CHAIN DEHYDROGENASE_REDUCTASE FAMILY SUPERFAMILY (AFU_ORTHOLOGUE AFUA_3G13450)"/>
    <property type="match status" value="1"/>
</dbReference>
<accession>A0A4Q1BBT0</accession>
<reference evidence="1 2" key="1">
    <citation type="submission" date="2016-06" db="EMBL/GenBank/DDBJ databases">
        <title>Evolution of pathogenesis and genome organization in the Tremellales.</title>
        <authorList>
            <person name="Cuomo C."/>
            <person name="Litvintseva A."/>
            <person name="Heitman J."/>
            <person name="Chen Y."/>
            <person name="Sun S."/>
            <person name="Springer D."/>
            <person name="Dromer F."/>
            <person name="Young S."/>
            <person name="Zeng Q."/>
            <person name="Chapman S."/>
            <person name="Gujja S."/>
            <person name="Saif S."/>
            <person name="Birren B."/>
        </authorList>
    </citation>
    <scope>NUCLEOTIDE SEQUENCE [LARGE SCALE GENOMIC DNA]</scope>
    <source>
        <strain evidence="1 2">ATCC 28783</strain>
    </source>
</reference>
<dbReference type="InParanoid" id="A0A4Q1BBT0"/>
<comment type="caution">
    <text evidence="1">The sequence shown here is derived from an EMBL/GenBank/DDBJ whole genome shotgun (WGS) entry which is preliminary data.</text>
</comment>
<evidence type="ECO:0000313" key="2">
    <source>
        <dbReference type="Proteomes" id="UP000289152"/>
    </source>
</evidence>
<dbReference type="AlphaFoldDB" id="A0A4Q1BBT0"/>
<dbReference type="Gene3D" id="3.40.50.720">
    <property type="entry name" value="NAD(P)-binding Rossmann-like Domain"/>
    <property type="match status" value="1"/>
</dbReference>
<dbReference type="OrthoDB" id="7289984at2759"/>
<sequence length="206" mass="22184">MSPASVLIVGASRGLGRALAEHYVSLQSRVFATVRSPLKPDQQFKGRIQVIEGIDCSQSDVGKRIVDGLKGETVEIVVIVAGLLKPEEFGKSSFEDEVSMYKICAIAPVLIVEDLATSSSLSPNAKILLLTSEAGSVTLRTQGEGGGMYGHHGSKAAGNMVGKLLSLDLKDRGVPVAMIHVRLLRLFVYRTRRESLSLVTLTEEFM</sequence>
<dbReference type="PANTHER" id="PTHR45458">
    <property type="entry name" value="SHORT-CHAIN DEHYDROGENASE/REDUCTASE SDR"/>
    <property type="match status" value="1"/>
</dbReference>
<protein>
    <submittedName>
        <fullName evidence="1">Cytoplasmic protein</fullName>
    </submittedName>
</protein>
<proteinExistence type="predicted"/>